<dbReference type="SUPFAM" id="SSF143503">
    <property type="entry name" value="PUG domain-like"/>
    <property type="match status" value="1"/>
</dbReference>
<keyword evidence="1" id="KW-0175">Coiled coil</keyword>
<dbReference type="SMART" id="SM00580">
    <property type="entry name" value="PUG"/>
    <property type="match status" value="1"/>
</dbReference>
<dbReference type="OrthoDB" id="49605at2759"/>
<name>A0A4V2K1G7_9APHY</name>
<accession>A0A4V2K1G7</accession>
<dbReference type="InterPro" id="IPR036339">
    <property type="entry name" value="PUB-like_dom_sf"/>
</dbReference>
<evidence type="ECO:0000256" key="1">
    <source>
        <dbReference type="SAM" id="Coils"/>
    </source>
</evidence>
<evidence type="ECO:0000313" key="3">
    <source>
        <dbReference type="EMBL" id="TBU32763.1"/>
    </source>
</evidence>
<reference evidence="3" key="1">
    <citation type="submission" date="2019-01" db="EMBL/GenBank/DDBJ databases">
        <title>Draft genome sequences of three monokaryotic isolates of the white-rot basidiomycete fungus Dichomitus squalens.</title>
        <authorList>
            <consortium name="DOE Joint Genome Institute"/>
            <person name="Lopez S.C."/>
            <person name="Andreopoulos B."/>
            <person name="Pangilinan J."/>
            <person name="Lipzen A."/>
            <person name="Riley R."/>
            <person name="Ahrendt S."/>
            <person name="Ng V."/>
            <person name="Barry K."/>
            <person name="Daum C."/>
            <person name="Grigoriev I.V."/>
            <person name="Hilden K.S."/>
            <person name="Makela M.R."/>
            <person name="de Vries R.P."/>
        </authorList>
    </citation>
    <scope>NUCLEOTIDE SEQUENCE [LARGE SCALE GENOMIC DNA]</scope>
    <source>
        <strain evidence="3">OM18370.1</strain>
    </source>
</reference>
<organism evidence="3">
    <name type="scientific">Dichomitus squalens</name>
    <dbReference type="NCBI Taxonomy" id="114155"/>
    <lineage>
        <taxon>Eukaryota</taxon>
        <taxon>Fungi</taxon>
        <taxon>Dikarya</taxon>
        <taxon>Basidiomycota</taxon>
        <taxon>Agaricomycotina</taxon>
        <taxon>Agaricomycetes</taxon>
        <taxon>Polyporales</taxon>
        <taxon>Polyporaceae</taxon>
        <taxon>Dichomitus</taxon>
    </lineage>
</organism>
<sequence length="222" mass="26154">MATVDRKALLEAAEKRNKALRDKTPSQVLYMPHDEEHRSRQDFRKRVDYIITANKPPQAFESLKTVLQISRNILRKPEELRFRKFKLNNNKIRSLIVEPKGVLELVVDLGFREKAENFESYYVYSARTHNGLRVGASMIEEILEREMKKYEEEEKRKEREQQEEEELVEKLYNQILDDRKSVATRVQRERETGAYEKGIPARKRGLKKANIVTLRDSSGSSD</sequence>
<dbReference type="PANTHER" id="PTHR47694:SF1">
    <property type="entry name" value="PLANT UBX DOMAIN-CONTAINING PROTEIN 2"/>
    <property type="match status" value="1"/>
</dbReference>
<dbReference type="AlphaFoldDB" id="A0A4V2K1G7"/>
<protein>
    <recommendedName>
        <fullName evidence="2">PUB domain-containing protein</fullName>
    </recommendedName>
</protein>
<dbReference type="CDD" id="cd09212">
    <property type="entry name" value="PUB"/>
    <property type="match status" value="1"/>
</dbReference>
<dbReference type="Pfam" id="PF09409">
    <property type="entry name" value="PUB"/>
    <property type="match status" value="1"/>
</dbReference>
<feature type="coiled-coil region" evidence="1">
    <location>
        <begin position="136"/>
        <end position="174"/>
    </location>
</feature>
<proteinExistence type="predicted"/>
<dbReference type="InterPro" id="IPR018997">
    <property type="entry name" value="PUB_domain"/>
</dbReference>
<dbReference type="PANTHER" id="PTHR47694">
    <property type="entry name" value="PLANT UBX DOMAIN-CONTAINING PROTEIN 2"/>
    <property type="match status" value="1"/>
</dbReference>
<dbReference type="Proteomes" id="UP000292957">
    <property type="component" value="Unassembled WGS sequence"/>
</dbReference>
<dbReference type="Gene3D" id="1.20.58.2190">
    <property type="match status" value="1"/>
</dbReference>
<evidence type="ECO:0000259" key="2">
    <source>
        <dbReference type="Pfam" id="PF09409"/>
    </source>
</evidence>
<dbReference type="EMBL" id="ML143393">
    <property type="protein sequence ID" value="TBU32763.1"/>
    <property type="molecule type" value="Genomic_DNA"/>
</dbReference>
<gene>
    <name evidence="3" type="ORF">BD311DRAFT_509929</name>
</gene>
<feature type="domain" description="PUB" evidence="2">
    <location>
        <begin position="61"/>
        <end position="125"/>
    </location>
</feature>